<dbReference type="InterPro" id="IPR046668">
    <property type="entry name" value="DUF6538"/>
</dbReference>
<dbReference type="PANTHER" id="PTHR30349">
    <property type="entry name" value="PHAGE INTEGRASE-RELATED"/>
    <property type="match status" value="1"/>
</dbReference>
<comment type="similarity">
    <text evidence="1">Belongs to the 'phage' integrase family.</text>
</comment>
<evidence type="ECO:0000313" key="6">
    <source>
        <dbReference type="EMBL" id="KMO35910.1"/>
    </source>
</evidence>
<reference evidence="6 7" key="1">
    <citation type="submission" date="2015-03" db="EMBL/GenBank/DDBJ databases">
        <title>Genome sequencing of Methylobacterium variabile DSM 16961.</title>
        <authorList>
            <person name="Chaudhry V."/>
            <person name="Patil P.B."/>
        </authorList>
    </citation>
    <scope>NUCLEOTIDE SEQUENCE [LARGE SCALE GENOMIC DNA]</scope>
    <source>
        <strain evidence="6 7">DSM 16961</strain>
    </source>
</reference>
<feature type="domain" description="Tyr recombinase" evidence="5">
    <location>
        <begin position="338"/>
        <end position="532"/>
    </location>
</feature>
<evidence type="ECO:0000256" key="4">
    <source>
        <dbReference type="ARBA" id="ARBA00023172"/>
    </source>
</evidence>
<dbReference type="OrthoDB" id="9784724at2"/>
<accession>A0A0J6SL15</accession>
<keyword evidence="4" id="KW-0233">DNA recombination</keyword>
<protein>
    <recommendedName>
        <fullName evidence="5">Tyr recombinase domain-containing protein</fullName>
    </recommendedName>
</protein>
<dbReference type="InterPro" id="IPR011010">
    <property type="entry name" value="DNA_brk_join_enz"/>
</dbReference>
<sequence length="540" mass="59150">MRLRTVRPSRRSDASTHQFVQRIPADVKALAVGRTVTVPLGPETLLLRIKAGQAAVRFSLRTSDMSEGKRRQAIAAAALEAFWAALRNDRPTRLTNRQVVALAGDVYRAWAEGEGRERVTAVQLTASGAWVPVTETAEEEAAGFGAALRRLIEKTDAGDLEPTLGPIVSRLLTARGIASVDPDTWEALLEAFALALQDAFAARQRNAEGDFRPDPQAERFPRWEEPKAVQAAVSLLGLVDGWWAERKAVGGSEATHARVRIVMTILGGFLEHDDATRVTTADIVRFKDHRLKTAKPQTVKASDLPALRGVFGWAAENGHLPTNPAKGVTLRLGKTQRVRPKGFTDEEAAAILQAARAVIVTKRIGADTAAIRRWIPWLSAYTGARVGELTQLRKQDLWREGEHWVLRITPEAGTVKNKEARDVPLHPALLEEGFVGFVQAAKAGPLFYRPKEGVSFLKAQQTLRNQVSGFVRETVSDPRVLPTHGWRHRFKTVGISAGIGDRVLDAIQGHAPRTAGDGYGEVTVRAMVDAMAKFPRVDVR</sequence>
<proteinExistence type="inferred from homology"/>
<keyword evidence="3" id="KW-0238">DNA-binding</keyword>
<dbReference type="GO" id="GO:0006310">
    <property type="term" value="P:DNA recombination"/>
    <property type="evidence" value="ECO:0007669"/>
    <property type="project" value="UniProtKB-KW"/>
</dbReference>
<evidence type="ECO:0000259" key="5">
    <source>
        <dbReference type="PROSITE" id="PS51898"/>
    </source>
</evidence>
<dbReference type="InterPro" id="IPR010998">
    <property type="entry name" value="Integrase_recombinase_N"/>
</dbReference>
<evidence type="ECO:0000313" key="7">
    <source>
        <dbReference type="Proteomes" id="UP000035955"/>
    </source>
</evidence>
<keyword evidence="7" id="KW-1185">Reference proteome</keyword>
<dbReference type="InterPro" id="IPR050090">
    <property type="entry name" value="Tyrosine_recombinase_XerCD"/>
</dbReference>
<dbReference type="Gene3D" id="1.10.443.10">
    <property type="entry name" value="Intergrase catalytic core"/>
    <property type="match status" value="1"/>
</dbReference>
<evidence type="ECO:0000256" key="3">
    <source>
        <dbReference type="ARBA" id="ARBA00023125"/>
    </source>
</evidence>
<evidence type="ECO:0000256" key="1">
    <source>
        <dbReference type="ARBA" id="ARBA00008857"/>
    </source>
</evidence>
<dbReference type="GO" id="GO:0015074">
    <property type="term" value="P:DNA integration"/>
    <property type="evidence" value="ECO:0007669"/>
    <property type="project" value="UniProtKB-KW"/>
</dbReference>
<name>A0A0J6SL15_9HYPH</name>
<dbReference type="PANTHER" id="PTHR30349:SF64">
    <property type="entry name" value="PROPHAGE INTEGRASE INTD-RELATED"/>
    <property type="match status" value="1"/>
</dbReference>
<dbReference type="Pfam" id="PF00589">
    <property type="entry name" value="Phage_integrase"/>
    <property type="match status" value="1"/>
</dbReference>
<dbReference type="AlphaFoldDB" id="A0A0J6SL15"/>
<organism evidence="6 7">
    <name type="scientific">Methylobacterium variabile</name>
    <dbReference type="NCBI Taxonomy" id="298794"/>
    <lineage>
        <taxon>Bacteria</taxon>
        <taxon>Pseudomonadati</taxon>
        <taxon>Pseudomonadota</taxon>
        <taxon>Alphaproteobacteria</taxon>
        <taxon>Hyphomicrobiales</taxon>
        <taxon>Methylobacteriaceae</taxon>
        <taxon>Methylobacterium</taxon>
    </lineage>
</organism>
<dbReference type="Pfam" id="PF20172">
    <property type="entry name" value="DUF6538"/>
    <property type="match status" value="1"/>
</dbReference>
<dbReference type="PATRIC" id="fig|298794.3.peg.306"/>
<dbReference type="EMBL" id="LABY01000109">
    <property type="protein sequence ID" value="KMO35910.1"/>
    <property type="molecule type" value="Genomic_DNA"/>
</dbReference>
<dbReference type="InterPro" id="IPR013762">
    <property type="entry name" value="Integrase-like_cat_sf"/>
</dbReference>
<gene>
    <name evidence="6" type="ORF">VQ02_16445</name>
</gene>
<evidence type="ECO:0000256" key="2">
    <source>
        <dbReference type="ARBA" id="ARBA00022908"/>
    </source>
</evidence>
<dbReference type="Gene3D" id="1.10.150.130">
    <property type="match status" value="1"/>
</dbReference>
<dbReference type="GO" id="GO:0003677">
    <property type="term" value="F:DNA binding"/>
    <property type="evidence" value="ECO:0007669"/>
    <property type="project" value="UniProtKB-KW"/>
</dbReference>
<dbReference type="Proteomes" id="UP000035955">
    <property type="component" value="Unassembled WGS sequence"/>
</dbReference>
<dbReference type="RefSeq" id="WP_048445278.1">
    <property type="nucleotide sequence ID" value="NZ_LABY01000109.1"/>
</dbReference>
<dbReference type="SUPFAM" id="SSF56349">
    <property type="entry name" value="DNA breaking-rejoining enzymes"/>
    <property type="match status" value="1"/>
</dbReference>
<keyword evidence="2" id="KW-0229">DNA integration</keyword>
<dbReference type="PROSITE" id="PS51898">
    <property type="entry name" value="TYR_RECOMBINASE"/>
    <property type="match status" value="1"/>
</dbReference>
<comment type="caution">
    <text evidence="6">The sequence shown here is derived from an EMBL/GenBank/DDBJ whole genome shotgun (WGS) entry which is preliminary data.</text>
</comment>
<dbReference type="InterPro" id="IPR002104">
    <property type="entry name" value="Integrase_catalytic"/>
</dbReference>